<evidence type="ECO:0000256" key="8">
    <source>
        <dbReference type="HAMAP-Rule" id="MF_00578"/>
    </source>
</evidence>
<dbReference type="InterPro" id="IPR007370">
    <property type="entry name" value="Glu_cys_ligase"/>
</dbReference>
<keyword evidence="4 8" id="KW-0317">Glutathione biosynthesis</keyword>
<evidence type="ECO:0000256" key="6">
    <source>
        <dbReference type="ARBA" id="ARBA00022840"/>
    </source>
</evidence>
<dbReference type="GO" id="GO:0046872">
    <property type="term" value="F:metal ion binding"/>
    <property type="evidence" value="ECO:0007669"/>
    <property type="project" value="TreeGrafter"/>
</dbReference>
<evidence type="ECO:0000256" key="9">
    <source>
        <dbReference type="RuleBase" id="RU004391"/>
    </source>
</evidence>
<evidence type="ECO:0000256" key="5">
    <source>
        <dbReference type="ARBA" id="ARBA00022741"/>
    </source>
</evidence>
<evidence type="ECO:0000313" key="12">
    <source>
        <dbReference type="Proteomes" id="UP001156870"/>
    </source>
</evidence>
<evidence type="ECO:0000256" key="4">
    <source>
        <dbReference type="ARBA" id="ARBA00022684"/>
    </source>
</evidence>
<feature type="domain" description="Glutamate--cysteine ligase" evidence="10">
    <location>
        <begin position="9"/>
        <end position="383"/>
    </location>
</feature>
<protein>
    <recommendedName>
        <fullName evidence="8">Glutamate--cysteine ligase</fullName>
        <ecNumber evidence="8">6.3.2.2</ecNumber>
    </recommendedName>
    <alternativeName>
        <fullName evidence="8">Gamma-ECS</fullName>
        <shortName evidence="8">GCS</shortName>
    </alternativeName>
    <alternativeName>
        <fullName evidence="8">Gamma-glutamylcysteine synthetase</fullName>
    </alternativeName>
</protein>
<dbReference type="AlphaFoldDB" id="A0AA37WN50"/>
<evidence type="ECO:0000259" key="10">
    <source>
        <dbReference type="Pfam" id="PF04262"/>
    </source>
</evidence>
<organism evidence="11 12">
    <name type="scientific">Marinibactrum halimedae</name>
    <dbReference type="NCBI Taxonomy" id="1444977"/>
    <lineage>
        <taxon>Bacteria</taxon>
        <taxon>Pseudomonadati</taxon>
        <taxon>Pseudomonadota</taxon>
        <taxon>Gammaproteobacteria</taxon>
        <taxon>Cellvibrionales</taxon>
        <taxon>Cellvibrionaceae</taxon>
        <taxon>Marinibactrum</taxon>
    </lineage>
</organism>
<keyword evidence="6 8" id="KW-0067">ATP-binding</keyword>
<dbReference type="Proteomes" id="UP001156870">
    <property type="component" value="Unassembled WGS sequence"/>
</dbReference>
<dbReference type="RefSeq" id="WP_232592846.1">
    <property type="nucleotide sequence ID" value="NZ_BSPD01000065.1"/>
</dbReference>
<evidence type="ECO:0000256" key="2">
    <source>
        <dbReference type="ARBA" id="ARBA00008772"/>
    </source>
</evidence>
<dbReference type="EC" id="6.3.2.2" evidence="8"/>
<dbReference type="GO" id="GO:0004357">
    <property type="term" value="F:glutamate-cysteine ligase activity"/>
    <property type="evidence" value="ECO:0007669"/>
    <property type="project" value="UniProtKB-UniRule"/>
</dbReference>
<name>A0AA37WN50_9GAMM</name>
<sequence>MSALETLITALKKPENSLLLNGILRGIEKEGLRIDLQGGLALSPHPKALGSALTHPKITTDFSEALLEFITPPSHRAEKVLASLKEVHQFTYQSLNNERIWPGSMPCVLGDDSQIPVAQYGTSNVGRMKTVYRLGLGQRYGRKMQTIAGIHYNFSLPSPFWAYLHTKSGSKLDLQRYKTERYFDLIRNFRRYYWLLVYLFGASPAVCKTFINGQTHQLTQWDGEGNTLYAPYGTSLRMGDLGYQSNAQKSLVVDYNHIENYLKTLCSAINTEYPDYSKMGHTGEDGLRHQLNSNLLQIENEFYSPIRPKRTARSGETALTALHYRGVEYIEVRCLDLNPFEPLGISSAQIRFLDTFLLYCLLENSPQSTADEYHFIQENQKRIVYEGRNPELSLLTSNGDKGTVEWGEELMEKMGPVAELLDHALETNCHTHALSKEKTKLRDPELTPSARILAEMKEQKIGYYELMMKYASQHHDTLSKDPLTPEQTQQFKEMADQSLQDQLEIENNETKSFEEHLKSYYDQYHFCKG</sequence>
<dbReference type="EMBL" id="BSPD01000065">
    <property type="protein sequence ID" value="GLS27123.1"/>
    <property type="molecule type" value="Genomic_DNA"/>
</dbReference>
<evidence type="ECO:0000256" key="7">
    <source>
        <dbReference type="ARBA" id="ARBA00048819"/>
    </source>
</evidence>
<dbReference type="NCBIfam" id="TIGR01434">
    <property type="entry name" value="glu_cys_ligase"/>
    <property type="match status" value="1"/>
</dbReference>
<dbReference type="PANTHER" id="PTHR38761">
    <property type="entry name" value="GLUTAMATE--CYSTEINE LIGASE"/>
    <property type="match status" value="1"/>
</dbReference>
<dbReference type="Pfam" id="PF04262">
    <property type="entry name" value="Glu_cys_ligase"/>
    <property type="match status" value="1"/>
</dbReference>
<keyword evidence="12" id="KW-1185">Reference proteome</keyword>
<dbReference type="GO" id="GO:0006750">
    <property type="term" value="P:glutathione biosynthetic process"/>
    <property type="evidence" value="ECO:0007669"/>
    <property type="project" value="UniProtKB-UniRule"/>
</dbReference>
<proteinExistence type="inferred from homology"/>
<evidence type="ECO:0000313" key="11">
    <source>
        <dbReference type="EMBL" id="GLS27123.1"/>
    </source>
</evidence>
<gene>
    <name evidence="8 11" type="primary">gshA</name>
    <name evidence="11" type="ORF">GCM10007877_28420</name>
</gene>
<reference evidence="11 12" key="1">
    <citation type="journal article" date="2014" name="Int. J. Syst. Evol. Microbiol.">
        <title>Complete genome sequence of Corynebacterium casei LMG S-19264T (=DSM 44701T), isolated from a smear-ripened cheese.</title>
        <authorList>
            <consortium name="US DOE Joint Genome Institute (JGI-PGF)"/>
            <person name="Walter F."/>
            <person name="Albersmeier A."/>
            <person name="Kalinowski J."/>
            <person name="Ruckert C."/>
        </authorList>
    </citation>
    <scope>NUCLEOTIDE SEQUENCE [LARGE SCALE GENOMIC DNA]</scope>
    <source>
        <strain evidence="11 12">NBRC 110095</strain>
    </source>
</reference>
<comment type="similarity">
    <text evidence="2 8">Belongs to the glutamate--cysteine ligase type 1 family. Type 1 subfamily.</text>
</comment>
<dbReference type="SUPFAM" id="SSF55931">
    <property type="entry name" value="Glutamine synthetase/guanido kinase"/>
    <property type="match status" value="1"/>
</dbReference>
<dbReference type="PANTHER" id="PTHR38761:SF1">
    <property type="entry name" value="GLUTAMATE--CYSTEINE LIGASE"/>
    <property type="match status" value="1"/>
</dbReference>
<comment type="caution">
    <text evidence="11">The sequence shown here is derived from an EMBL/GenBank/DDBJ whole genome shotgun (WGS) entry which is preliminary data.</text>
</comment>
<dbReference type="GO" id="GO:0005524">
    <property type="term" value="F:ATP binding"/>
    <property type="evidence" value="ECO:0007669"/>
    <property type="project" value="UniProtKB-KW"/>
</dbReference>
<dbReference type="Gene3D" id="3.30.590.20">
    <property type="match status" value="1"/>
</dbReference>
<evidence type="ECO:0000256" key="1">
    <source>
        <dbReference type="ARBA" id="ARBA00005006"/>
    </source>
</evidence>
<dbReference type="GO" id="GO:0005829">
    <property type="term" value="C:cytosol"/>
    <property type="evidence" value="ECO:0007669"/>
    <property type="project" value="TreeGrafter"/>
</dbReference>
<comment type="pathway">
    <text evidence="1 8 9">Sulfur metabolism; glutathione biosynthesis; glutathione from L-cysteine and L-glutamate: step 1/2.</text>
</comment>
<dbReference type="InterPro" id="IPR006334">
    <property type="entry name" value="Glut_cys_ligase"/>
</dbReference>
<keyword evidence="5 8" id="KW-0547">Nucleotide-binding</keyword>
<evidence type="ECO:0000256" key="3">
    <source>
        <dbReference type="ARBA" id="ARBA00022598"/>
    </source>
</evidence>
<comment type="catalytic activity">
    <reaction evidence="7 8 9">
        <text>L-cysteine + L-glutamate + ATP = gamma-L-glutamyl-L-cysteine + ADP + phosphate + H(+)</text>
        <dbReference type="Rhea" id="RHEA:13285"/>
        <dbReference type="ChEBI" id="CHEBI:15378"/>
        <dbReference type="ChEBI" id="CHEBI:29985"/>
        <dbReference type="ChEBI" id="CHEBI:30616"/>
        <dbReference type="ChEBI" id="CHEBI:35235"/>
        <dbReference type="ChEBI" id="CHEBI:43474"/>
        <dbReference type="ChEBI" id="CHEBI:58173"/>
        <dbReference type="ChEBI" id="CHEBI:456216"/>
        <dbReference type="EC" id="6.3.2.2"/>
    </reaction>
</comment>
<dbReference type="InterPro" id="IPR014746">
    <property type="entry name" value="Gln_synth/guanido_kin_cat_dom"/>
</dbReference>
<dbReference type="HAMAP" id="MF_00578">
    <property type="entry name" value="Glu_cys_ligase"/>
    <property type="match status" value="1"/>
</dbReference>
<accession>A0AA37WN50</accession>
<keyword evidence="3 8" id="KW-0436">Ligase</keyword>